<protein>
    <recommendedName>
        <fullName evidence="4">HECT domain-containing protein</fullName>
    </recommendedName>
</protein>
<keyword evidence="6" id="KW-1185">Reference proteome</keyword>
<evidence type="ECO:0000256" key="2">
    <source>
        <dbReference type="ARBA" id="ARBA00022786"/>
    </source>
</evidence>
<accession>A0ABN9HGZ3</accession>
<comment type="caution">
    <text evidence="5">The sequence shown here is derived from an EMBL/GenBank/DDBJ whole genome shotgun (WGS) entry which is preliminary data.</text>
</comment>
<evidence type="ECO:0000256" key="1">
    <source>
        <dbReference type="ARBA" id="ARBA00022679"/>
    </source>
</evidence>
<dbReference type="EMBL" id="CATNWA010021029">
    <property type="protein sequence ID" value="CAI9621058.1"/>
    <property type="molecule type" value="Genomic_DNA"/>
</dbReference>
<evidence type="ECO:0000256" key="3">
    <source>
        <dbReference type="PROSITE-ProRule" id="PRU00104"/>
    </source>
</evidence>
<feature type="domain" description="HECT" evidence="4">
    <location>
        <begin position="171"/>
        <end position="307"/>
    </location>
</feature>
<evidence type="ECO:0000313" key="5">
    <source>
        <dbReference type="EMBL" id="CAI9621058.1"/>
    </source>
</evidence>
<evidence type="ECO:0000313" key="6">
    <source>
        <dbReference type="Proteomes" id="UP001162483"/>
    </source>
</evidence>
<comment type="caution">
    <text evidence="3">Lacks conserved residue(s) required for the propagation of feature annotation.</text>
</comment>
<dbReference type="PANTHER" id="PTHR46654:SF1">
    <property type="entry name" value="E3 UBIQUITIN-PROTEIN LIGASE HECTD3"/>
    <property type="match status" value="1"/>
</dbReference>
<reference evidence="5" key="1">
    <citation type="submission" date="2023-05" db="EMBL/GenBank/DDBJ databases">
        <authorList>
            <person name="Stuckert A."/>
        </authorList>
    </citation>
    <scope>NUCLEOTIDE SEQUENCE</scope>
</reference>
<evidence type="ECO:0000259" key="4">
    <source>
        <dbReference type="PROSITE" id="PS50237"/>
    </source>
</evidence>
<name>A0ABN9HGZ3_9NEOB</name>
<organism evidence="5 6">
    <name type="scientific">Staurois parvus</name>
    <dbReference type="NCBI Taxonomy" id="386267"/>
    <lineage>
        <taxon>Eukaryota</taxon>
        <taxon>Metazoa</taxon>
        <taxon>Chordata</taxon>
        <taxon>Craniata</taxon>
        <taxon>Vertebrata</taxon>
        <taxon>Euteleostomi</taxon>
        <taxon>Amphibia</taxon>
        <taxon>Batrachia</taxon>
        <taxon>Anura</taxon>
        <taxon>Neobatrachia</taxon>
        <taxon>Ranoidea</taxon>
        <taxon>Ranidae</taxon>
        <taxon>Staurois</taxon>
    </lineage>
</organism>
<dbReference type="PANTHER" id="PTHR46654">
    <property type="entry name" value="E3 UBIQUITIN-PROTEIN LIGASE HECTD3"/>
    <property type="match status" value="1"/>
</dbReference>
<keyword evidence="1" id="KW-0808">Transferase</keyword>
<dbReference type="Gene3D" id="3.90.1750.10">
    <property type="entry name" value="Hect, E3 ligase catalytic domains"/>
    <property type="match status" value="1"/>
</dbReference>
<dbReference type="Proteomes" id="UP001162483">
    <property type="component" value="Unassembled WGS sequence"/>
</dbReference>
<keyword evidence="2 3" id="KW-0833">Ubl conjugation pathway</keyword>
<proteinExistence type="predicted"/>
<gene>
    <name evidence="5" type="ORF">SPARVUS_LOCUS16084269</name>
</gene>
<dbReference type="PROSITE" id="PS50237">
    <property type="entry name" value="HECT"/>
    <property type="match status" value="1"/>
</dbReference>
<dbReference type="SUPFAM" id="SSF56204">
    <property type="entry name" value="Hect, E3 ligase catalytic domain"/>
    <property type="match status" value="1"/>
</dbReference>
<dbReference type="InterPro" id="IPR035983">
    <property type="entry name" value="Hect_E3_ubiquitin_ligase"/>
</dbReference>
<sequence>MMCHLPLIEIRITECFDEGIDVRLRGIKIKSSKERDLGLRADMFLPPNLVRYPRLEAIDPDVLYRRAIILQRFVRLLDNVIHHLVPTWDHSIGTFSQLKHIKQFLLMSKRRSALITQCLKDSETTKPNIMPRLYINRRLAVEHRDSPALDPTYKKTVFSQVYEGLKPTDKSEKPLDYRWPVRYDQWWECKFIAEGIIDQGGGFRDSLADISEELCPSSADSPVPLPFFVRTSNQGNGTGEARDMYVPNPSCKDLAKYQWIGQLMGAALRGKEFLVLALPGLVWKQLTGEEVSWSKDFPAVDSLLVRSPSENRPLPAQTTRQQ</sequence>
<dbReference type="InterPro" id="IPR000569">
    <property type="entry name" value="HECT_dom"/>
</dbReference>
<dbReference type="InterPro" id="IPR042469">
    <property type="entry name" value="HECTD3"/>
</dbReference>